<keyword evidence="2" id="KW-1185">Reference proteome</keyword>
<reference evidence="1 2" key="1">
    <citation type="submission" date="2021-06" db="EMBL/GenBank/DDBJ databases">
        <title>Caerostris extrusa draft genome.</title>
        <authorList>
            <person name="Kono N."/>
            <person name="Arakawa K."/>
        </authorList>
    </citation>
    <scope>NUCLEOTIDE SEQUENCE [LARGE SCALE GENOMIC DNA]</scope>
</reference>
<evidence type="ECO:0000313" key="2">
    <source>
        <dbReference type="Proteomes" id="UP001054945"/>
    </source>
</evidence>
<gene>
    <name evidence="1" type="primary">AVEN_251716_1</name>
    <name evidence="1" type="ORF">CEXT_607851</name>
</gene>
<accession>A0AAV4MX25</accession>
<dbReference type="EMBL" id="BPLR01002665">
    <property type="protein sequence ID" value="GIX76476.1"/>
    <property type="molecule type" value="Genomic_DNA"/>
</dbReference>
<evidence type="ECO:0000313" key="1">
    <source>
        <dbReference type="EMBL" id="GIX76476.1"/>
    </source>
</evidence>
<name>A0AAV4MX25_CAEEX</name>
<protein>
    <submittedName>
        <fullName evidence="1">Uncharacterized protein</fullName>
    </submittedName>
</protein>
<sequence length="488" mass="54251">MNSDSNHISMENFISTRSFISKNQSDSIQPKEETLSLTETYSDFSTNDPIYVKTYEPHITTNTMFLSPLFSEILFIPTLSSLSDTDSELQSIQLESLQTGMETTTKYFTTQLKSSIPNVSEHSASPTLPNVFYNSALEDNETQAISSETLSSIASSFNVEEHIDDSLFRKSTKYLSNEITNETLKSNGDLSSSLRGSSNFDILTHDILDEATNGKFDAKSSSLHTLEEPFGISYTTKYFPSMYTTQIHPSSVLTPVLSTQFETLLSDEISHSLRDKNIPTEPMFTETLSIEELTIHPNIENVTGIYFWGSSNTPLITLDSENESDIAAVLTDLHSTSTDESPILPDESSHYVQSYTTSTDILVTTYEEPDISEIFIKSLKSIQALTNTDISPSEYSEVTEILHLPDLMSQISPTEISLTNTLVSFGDEVTPPFPVPLSKRHSNGFSELDNHFVESSNASSKALDDVSSFKSAINQNKSMEIDIKIQNK</sequence>
<dbReference type="AlphaFoldDB" id="A0AAV4MX25"/>
<comment type="caution">
    <text evidence="1">The sequence shown here is derived from an EMBL/GenBank/DDBJ whole genome shotgun (WGS) entry which is preliminary data.</text>
</comment>
<proteinExistence type="predicted"/>
<organism evidence="1 2">
    <name type="scientific">Caerostris extrusa</name>
    <name type="common">Bark spider</name>
    <name type="synonym">Caerostris bankana</name>
    <dbReference type="NCBI Taxonomy" id="172846"/>
    <lineage>
        <taxon>Eukaryota</taxon>
        <taxon>Metazoa</taxon>
        <taxon>Ecdysozoa</taxon>
        <taxon>Arthropoda</taxon>
        <taxon>Chelicerata</taxon>
        <taxon>Arachnida</taxon>
        <taxon>Araneae</taxon>
        <taxon>Araneomorphae</taxon>
        <taxon>Entelegynae</taxon>
        <taxon>Araneoidea</taxon>
        <taxon>Araneidae</taxon>
        <taxon>Caerostris</taxon>
    </lineage>
</organism>
<dbReference type="Proteomes" id="UP001054945">
    <property type="component" value="Unassembled WGS sequence"/>
</dbReference>